<feature type="non-terminal residue" evidence="8">
    <location>
        <position position="107"/>
    </location>
</feature>
<feature type="region of interest" description="Disordered" evidence="7">
    <location>
        <begin position="38"/>
        <end position="90"/>
    </location>
</feature>
<feature type="non-terminal residue" evidence="8">
    <location>
        <position position="1"/>
    </location>
</feature>
<sequence length="107" mass="11768">VYLDILKQSKARKATRSAQKEEDMTELDSINAAFQMHVNRLDTADREAGGDKQAHLPQDTATDASYDDAVSAVKGEAKAQPTDEAKDPEKLARQALARLEELEAQRA</sequence>
<keyword evidence="5" id="KW-0539">Nucleus</keyword>
<evidence type="ECO:0000313" key="8">
    <source>
        <dbReference type="EMBL" id="GIQ89731.1"/>
    </source>
</evidence>
<evidence type="ECO:0000256" key="2">
    <source>
        <dbReference type="ARBA" id="ARBA00007466"/>
    </source>
</evidence>
<reference evidence="8 9" key="1">
    <citation type="journal article" date="2018" name="PLoS ONE">
        <title>The draft genome of Kipferlia bialata reveals reductive genome evolution in fornicate parasites.</title>
        <authorList>
            <person name="Tanifuji G."/>
            <person name="Takabayashi S."/>
            <person name="Kume K."/>
            <person name="Takagi M."/>
            <person name="Nakayama T."/>
            <person name="Kamikawa R."/>
            <person name="Inagaki Y."/>
            <person name="Hashimoto T."/>
        </authorList>
    </citation>
    <scope>NUCLEOTIDE SEQUENCE [LARGE SCALE GENOMIC DNA]</scope>
    <source>
        <strain evidence="8">NY0173</strain>
    </source>
</reference>
<dbReference type="GO" id="GO:0030490">
    <property type="term" value="P:maturation of SSU-rRNA"/>
    <property type="evidence" value="ECO:0007669"/>
    <property type="project" value="TreeGrafter"/>
</dbReference>
<comment type="similarity">
    <text evidence="2">Belongs to the NOP14 family.</text>
</comment>
<evidence type="ECO:0000313" key="9">
    <source>
        <dbReference type="Proteomes" id="UP000265618"/>
    </source>
</evidence>
<gene>
    <name evidence="8" type="ORF">KIPB_012283</name>
</gene>
<feature type="compositionally biased region" description="Basic and acidic residues" evidence="7">
    <location>
        <begin position="39"/>
        <end position="54"/>
    </location>
</feature>
<comment type="subcellular location">
    <subcellularLocation>
        <location evidence="1">Nucleus</location>
        <location evidence="1">Nucleolus</location>
    </subcellularLocation>
</comment>
<dbReference type="GO" id="GO:0032040">
    <property type="term" value="C:small-subunit processome"/>
    <property type="evidence" value="ECO:0007669"/>
    <property type="project" value="InterPro"/>
</dbReference>
<comment type="function">
    <text evidence="6">Involved in nucleolar processing of pre-18S ribosomal RNA. Has a role in the nuclear export of 40S pre-ribosomal subunit to the cytoplasm.</text>
</comment>
<feature type="compositionally biased region" description="Basic and acidic residues" evidence="7">
    <location>
        <begin position="75"/>
        <end position="90"/>
    </location>
</feature>
<organism evidence="8 9">
    <name type="scientific">Kipferlia bialata</name>
    <dbReference type="NCBI Taxonomy" id="797122"/>
    <lineage>
        <taxon>Eukaryota</taxon>
        <taxon>Metamonada</taxon>
        <taxon>Carpediemonas-like organisms</taxon>
        <taxon>Kipferlia</taxon>
    </lineage>
</organism>
<dbReference type="PANTHER" id="PTHR23183:SF0">
    <property type="entry name" value="NUCLEOLAR PROTEIN 14"/>
    <property type="match status" value="1"/>
</dbReference>
<evidence type="ECO:0000256" key="4">
    <source>
        <dbReference type="ARBA" id="ARBA00022552"/>
    </source>
</evidence>
<protein>
    <submittedName>
        <fullName evidence="8">Nucleolar protein 14</fullName>
    </submittedName>
</protein>
<comment type="caution">
    <text evidence="8">The sequence shown here is derived from an EMBL/GenBank/DDBJ whole genome shotgun (WGS) entry which is preliminary data.</text>
</comment>
<keyword evidence="4" id="KW-0698">rRNA processing</keyword>
<dbReference type="Proteomes" id="UP000265618">
    <property type="component" value="Unassembled WGS sequence"/>
</dbReference>
<dbReference type="Pfam" id="PF04147">
    <property type="entry name" value="Nop14"/>
    <property type="match status" value="1"/>
</dbReference>
<dbReference type="EMBL" id="BDIP01005366">
    <property type="protein sequence ID" value="GIQ89731.1"/>
    <property type="molecule type" value="Genomic_DNA"/>
</dbReference>
<dbReference type="GO" id="GO:0030692">
    <property type="term" value="C:Noc4p-Nop14p complex"/>
    <property type="evidence" value="ECO:0007669"/>
    <property type="project" value="TreeGrafter"/>
</dbReference>
<proteinExistence type="inferred from homology"/>
<evidence type="ECO:0000256" key="5">
    <source>
        <dbReference type="ARBA" id="ARBA00023242"/>
    </source>
</evidence>
<evidence type="ECO:0000256" key="1">
    <source>
        <dbReference type="ARBA" id="ARBA00004604"/>
    </source>
</evidence>
<name>A0A9K3D6E6_9EUKA</name>
<keyword evidence="9" id="KW-1185">Reference proteome</keyword>
<evidence type="ECO:0000256" key="6">
    <source>
        <dbReference type="ARBA" id="ARBA00024695"/>
    </source>
</evidence>
<dbReference type="InterPro" id="IPR007276">
    <property type="entry name" value="Nop14"/>
</dbReference>
<dbReference type="PANTHER" id="PTHR23183">
    <property type="entry name" value="NOP14"/>
    <property type="match status" value="1"/>
</dbReference>
<keyword evidence="3" id="KW-0690">Ribosome biogenesis</keyword>
<dbReference type="AlphaFoldDB" id="A0A9K3D6E6"/>
<accession>A0A9K3D6E6</accession>
<evidence type="ECO:0000256" key="7">
    <source>
        <dbReference type="SAM" id="MobiDB-lite"/>
    </source>
</evidence>
<evidence type="ECO:0000256" key="3">
    <source>
        <dbReference type="ARBA" id="ARBA00022517"/>
    </source>
</evidence>